<dbReference type="GO" id="GO:0003723">
    <property type="term" value="F:RNA binding"/>
    <property type="evidence" value="ECO:0007669"/>
    <property type="project" value="InterPro"/>
</dbReference>
<evidence type="ECO:0000259" key="1">
    <source>
        <dbReference type="Pfam" id="PF08845"/>
    </source>
</evidence>
<feature type="domain" description="Toxin SymE-like" evidence="1">
    <location>
        <begin position="23"/>
        <end position="80"/>
    </location>
</feature>
<reference evidence="2 3" key="1">
    <citation type="journal article" date="2010" name="J. Bacteriol.">
        <title>The Citrobacter rodentium genome sequence reveals convergent evolution with human pathogenic Escherichia coli.</title>
        <authorList>
            <person name="Petty N.K."/>
            <person name="Bulgin R."/>
            <person name="Crepin V.F."/>
            <person name="Cerdeno-Tarraga A.M."/>
            <person name="Schroeder G.N."/>
            <person name="Quail M.A."/>
            <person name="Lennard N."/>
            <person name="Corton C."/>
            <person name="Barron A."/>
            <person name="Clark L."/>
            <person name="Toribio A.L."/>
            <person name="Parkhill J."/>
            <person name="Dougan G."/>
            <person name="Frankel G."/>
            <person name="Thomson N.R."/>
        </authorList>
    </citation>
    <scope>NUCLEOTIDE SEQUENCE [LARGE SCALE GENOMIC DNA]</scope>
    <source>
        <strain evidence="2 3">ICC168</strain>
    </source>
</reference>
<dbReference type="Pfam" id="PF08845">
    <property type="entry name" value="SymE_toxin"/>
    <property type="match status" value="1"/>
</dbReference>
<dbReference type="STRING" id="637910.ROD_30971"/>
<dbReference type="GO" id="GO:0016788">
    <property type="term" value="F:hydrolase activity, acting on ester bonds"/>
    <property type="evidence" value="ECO:0007669"/>
    <property type="project" value="InterPro"/>
</dbReference>
<dbReference type="eggNOG" id="ENOG50333XQ">
    <property type="taxonomic scope" value="Bacteria"/>
</dbReference>
<evidence type="ECO:0000313" key="3">
    <source>
        <dbReference type="Proteomes" id="UP000001889"/>
    </source>
</evidence>
<accession>D2TLE1</accession>
<gene>
    <name evidence="2" type="ordered locus">ROD_30971</name>
</gene>
<dbReference type="Proteomes" id="UP000001889">
    <property type="component" value="Chromosome"/>
</dbReference>
<protein>
    <submittedName>
        <fullName evidence="2">Exported protein</fullName>
    </submittedName>
</protein>
<evidence type="ECO:0000313" key="2">
    <source>
        <dbReference type="EMBL" id="CBG89826.1"/>
    </source>
</evidence>
<dbReference type="GO" id="GO:0016070">
    <property type="term" value="P:RNA metabolic process"/>
    <property type="evidence" value="ECO:0007669"/>
    <property type="project" value="InterPro"/>
</dbReference>
<dbReference type="InterPro" id="IPR014944">
    <property type="entry name" value="Toxin_SymE-like"/>
</dbReference>
<proteinExistence type="predicted"/>
<dbReference type="KEGG" id="cro:ROD_30971"/>
<keyword evidence="3" id="KW-1185">Reference proteome</keyword>
<dbReference type="EMBL" id="FN543502">
    <property type="protein sequence ID" value="CBG89826.1"/>
    <property type="molecule type" value="Genomic_DNA"/>
</dbReference>
<sequence>MGNKESFMTVQSENKAAITKPLRRLKVGYVRKRHEDRKTGNTRRYTRHASLTINGDWLEQAGFPTGTVVNVEVMQGKLIIGLARE</sequence>
<dbReference type="HOGENOM" id="CLU_151239_5_1_6"/>
<name>D2TLE1_CITRI</name>
<dbReference type="GO" id="GO:0005737">
    <property type="term" value="C:cytoplasm"/>
    <property type="evidence" value="ECO:0007669"/>
    <property type="project" value="InterPro"/>
</dbReference>
<organism evidence="2 3">
    <name type="scientific">Citrobacter rodentium (strain ICC168)</name>
    <name type="common">Citrobacter freundii biotype 4280</name>
    <dbReference type="NCBI Taxonomy" id="637910"/>
    <lineage>
        <taxon>Bacteria</taxon>
        <taxon>Pseudomonadati</taxon>
        <taxon>Pseudomonadota</taxon>
        <taxon>Gammaproteobacteria</taxon>
        <taxon>Enterobacterales</taxon>
        <taxon>Enterobacteriaceae</taxon>
        <taxon>Citrobacter</taxon>
    </lineage>
</organism>
<dbReference type="AlphaFoldDB" id="D2TLE1"/>